<keyword evidence="14" id="KW-1185">Reference proteome</keyword>
<dbReference type="PROSITE" id="PS00059">
    <property type="entry name" value="ADH_ZINC"/>
    <property type="match status" value="1"/>
</dbReference>
<evidence type="ECO:0000256" key="4">
    <source>
        <dbReference type="ARBA" id="ARBA00022833"/>
    </source>
</evidence>
<reference evidence="14" key="2">
    <citation type="submission" date="2015-01" db="EMBL/GenBank/DDBJ databases">
        <title>Evolutionary Origins and Diversification of the Mycorrhizal Mutualists.</title>
        <authorList>
            <consortium name="DOE Joint Genome Institute"/>
            <consortium name="Mycorrhizal Genomics Consortium"/>
            <person name="Kohler A."/>
            <person name="Kuo A."/>
            <person name="Nagy L.G."/>
            <person name="Floudas D."/>
            <person name="Copeland A."/>
            <person name="Barry K.W."/>
            <person name="Cichocki N."/>
            <person name="Veneault-Fourrey C."/>
            <person name="LaButti K."/>
            <person name="Lindquist E.A."/>
            <person name="Lipzen A."/>
            <person name="Lundell T."/>
            <person name="Morin E."/>
            <person name="Murat C."/>
            <person name="Riley R."/>
            <person name="Ohm R."/>
            <person name="Sun H."/>
            <person name="Tunlid A."/>
            <person name="Henrissat B."/>
            <person name="Grigoriev I.V."/>
            <person name="Hibbett D.S."/>
            <person name="Martin F."/>
        </authorList>
    </citation>
    <scope>NUCLEOTIDE SEQUENCE [LARGE SCALE GENOMIC DNA]</scope>
    <source>
        <strain evidence="14">Zn</strain>
    </source>
</reference>
<reference evidence="13 14" key="1">
    <citation type="submission" date="2014-04" db="EMBL/GenBank/DDBJ databases">
        <authorList>
            <consortium name="DOE Joint Genome Institute"/>
            <person name="Kuo A."/>
            <person name="Martino E."/>
            <person name="Perotto S."/>
            <person name="Kohler A."/>
            <person name="Nagy L.G."/>
            <person name="Floudas D."/>
            <person name="Copeland A."/>
            <person name="Barry K.W."/>
            <person name="Cichocki N."/>
            <person name="Veneault-Fourrey C."/>
            <person name="LaButti K."/>
            <person name="Lindquist E.A."/>
            <person name="Lipzen A."/>
            <person name="Lundell T."/>
            <person name="Morin E."/>
            <person name="Murat C."/>
            <person name="Sun H."/>
            <person name="Tunlid A."/>
            <person name="Henrissat B."/>
            <person name="Grigoriev I.V."/>
            <person name="Hibbett D.S."/>
            <person name="Martin F."/>
            <person name="Nordberg H.P."/>
            <person name="Cantor M.N."/>
            <person name="Hua S.X."/>
        </authorList>
    </citation>
    <scope>NUCLEOTIDE SEQUENCE [LARGE SCALE GENOMIC DNA]</scope>
    <source>
        <strain evidence="13 14">Zn</strain>
    </source>
</reference>
<dbReference type="Proteomes" id="UP000054321">
    <property type="component" value="Unassembled WGS sequence"/>
</dbReference>
<dbReference type="STRING" id="913774.A0A0C3CYL0"/>
<evidence type="ECO:0000259" key="12">
    <source>
        <dbReference type="Pfam" id="PF08240"/>
    </source>
</evidence>
<dbReference type="GO" id="GO:0006062">
    <property type="term" value="P:sorbitol catabolic process"/>
    <property type="evidence" value="ECO:0007669"/>
    <property type="project" value="TreeGrafter"/>
</dbReference>
<evidence type="ECO:0000256" key="9">
    <source>
        <dbReference type="ARBA" id="ARBA00030139"/>
    </source>
</evidence>
<feature type="domain" description="Alcohol dehydrogenase-like N-terminal" evidence="12">
    <location>
        <begin position="45"/>
        <end position="153"/>
    </location>
</feature>
<keyword evidence="3 10" id="KW-0479">Metal-binding</keyword>
<dbReference type="GO" id="GO:0046526">
    <property type="term" value="F:D-xylulose reductase activity"/>
    <property type="evidence" value="ECO:0007669"/>
    <property type="project" value="UniProtKB-EC"/>
</dbReference>
<organism evidence="13 14">
    <name type="scientific">Oidiodendron maius (strain Zn)</name>
    <dbReference type="NCBI Taxonomy" id="913774"/>
    <lineage>
        <taxon>Eukaryota</taxon>
        <taxon>Fungi</taxon>
        <taxon>Dikarya</taxon>
        <taxon>Ascomycota</taxon>
        <taxon>Pezizomycotina</taxon>
        <taxon>Leotiomycetes</taxon>
        <taxon>Leotiomycetes incertae sedis</taxon>
        <taxon>Myxotrichaceae</taxon>
        <taxon>Oidiodendron</taxon>
    </lineage>
</organism>
<dbReference type="GO" id="GO:0003939">
    <property type="term" value="F:L-iditol 2-dehydrogenase (NAD+) activity"/>
    <property type="evidence" value="ECO:0007669"/>
    <property type="project" value="TreeGrafter"/>
</dbReference>
<dbReference type="InterPro" id="IPR036291">
    <property type="entry name" value="NAD(P)-bd_dom_sf"/>
</dbReference>
<dbReference type="Gene3D" id="3.90.180.10">
    <property type="entry name" value="Medium-chain alcohol dehydrogenases, catalytic domain"/>
    <property type="match status" value="1"/>
</dbReference>
<dbReference type="EMBL" id="KN832889">
    <property type="protein sequence ID" value="KIM94767.1"/>
    <property type="molecule type" value="Genomic_DNA"/>
</dbReference>
<accession>A0A0C3CYL0</accession>
<dbReference type="PANTHER" id="PTHR43161:SF9">
    <property type="entry name" value="SORBITOL DEHYDROGENASE"/>
    <property type="match status" value="1"/>
</dbReference>
<dbReference type="HOGENOM" id="CLU_026673_11_5_1"/>
<dbReference type="InterPro" id="IPR002328">
    <property type="entry name" value="ADH_Zn_CS"/>
</dbReference>
<evidence type="ECO:0000256" key="1">
    <source>
        <dbReference type="ARBA" id="ARBA00001947"/>
    </source>
</evidence>
<comment type="function">
    <text evidence="6">Xylitol dehydrogenase which catalyzes the conversion of xylitol to D-xylulose. Xylose is a major component of hemicelluloses such as xylan. Most fungi utilize D-xylose via three enzymatic reactions, xylose reductase (XR), xylitol dehydrogenase (XDH), and xylulokinase, to form xylulose 5-phosphate, which enters pentose phosphate pathway.</text>
</comment>
<name>A0A0C3CYL0_OIDMZ</name>
<evidence type="ECO:0000259" key="11">
    <source>
        <dbReference type="Pfam" id="PF00107"/>
    </source>
</evidence>
<dbReference type="Pfam" id="PF08240">
    <property type="entry name" value="ADH_N"/>
    <property type="match status" value="1"/>
</dbReference>
<gene>
    <name evidence="13" type="ORF">OIDMADRAFT_45674</name>
</gene>
<dbReference type="GO" id="GO:0008270">
    <property type="term" value="F:zinc ion binding"/>
    <property type="evidence" value="ECO:0007669"/>
    <property type="project" value="InterPro"/>
</dbReference>
<proteinExistence type="inferred from homology"/>
<sequence length="314" mass="33597">MAQPEVNEYSTKDIGAPDGILTNRSVVWIAPKKVELQDRTIPEIGPKDVMVKVIVTGICGSDAHVWCSNPSKQPPVMGHESAGVIVRLGVEVSDRYINQRVAIEPSCPCLECEFCIRGQTNLCAQLEYCGHTADGTLCQYFICRATMTVPIPESVSWKEAGCIQPLAISIQLARRANMRAHQTIAVFGCGPLGLLVIAVAKAYGVAKIIAFDIEQSRIDFAVKHGADIGLLSATNTNSEEPLSFATTFINNIIKQENLGSGVDLSIEASGAEACVHMSVVVTKPGGTYVQAGLGKQLVSVPLFEVTAKELTIKG</sequence>
<evidence type="ECO:0000256" key="3">
    <source>
        <dbReference type="ARBA" id="ARBA00022723"/>
    </source>
</evidence>
<dbReference type="AlphaFoldDB" id="A0A0C3CYL0"/>
<comment type="similarity">
    <text evidence="2 10">Belongs to the zinc-containing alcohol dehydrogenase family.</text>
</comment>
<dbReference type="Gene3D" id="3.40.50.720">
    <property type="entry name" value="NAD(P)-binding Rossmann-like Domain"/>
    <property type="match status" value="1"/>
</dbReference>
<dbReference type="InterPro" id="IPR011032">
    <property type="entry name" value="GroES-like_sf"/>
</dbReference>
<dbReference type="InterPro" id="IPR013149">
    <property type="entry name" value="ADH-like_C"/>
</dbReference>
<evidence type="ECO:0000256" key="8">
    <source>
        <dbReference type="ARBA" id="ARBA00026119"/>
    </source>
</evidence>
<dbReference type="OrthoDB" id="1879366at2759"/>
<dbReference type="EC" id="1.1.1.9" evidence="8"/>
<evidence type="ECO:0000256" key="7">
    <source>
        <dbReference type="ARBA" id="ARBA00025713"/>
    </source>
</evidence>
<feature type="domain" description="Alcohol dehydrogenase-like C-terminal" evidence="11">
    <location>
        <begin position="191"/>
        <end position="314"/>
    </location>
</feature>
<comment type="cofactor">
    <cofactor evidence="1 10">
        <name>Zn(2+)</name>
        <dbReference type="ChEBI" id="CHEBI:29105"/>
    </cofactor>
</comment>
<evidence type="ECO:0000256" key="10">
    <source>
        <dbReference type="RuleBase" id="RU361277"/>
    </source>
</evidence>
<evidence type="ECO:0000313" key="14">
    <source>
        <dbReference type="Proteomes" id="UP000054321"/>
    </source>
</evidence>
<keyword evidence="4 10" id="KW-0862">Zinc</keyword>
<dbReference type="SUPFAM" id="SSF51735">
    <property type="entry name" value="NAD(P)-binding Rossmann-fold domains"/>
    <property type="match status" value="1"/>
</dbReference>
<dbReference type="Pfam" id="PF00107">
    <property type="entry name" value="ADH_zinc_N"/>
    <property type="match status" value="1"/>
</dbReference>
<protein>
    <recommendedName>
        <fullName evidence="8">D-xylulose reductase</fullName>
        <ecNumber evidence="8">1.1.1.9</ecNumber>
    </recommendedName>
    <alternativeName>
        <fullName evidence="9">Xylitol dehydrogenase A</fullName>
    </alternativeName>
</protein>
<evidence type="ECO:0000256" key="5">
    <source>
        <dbReference type="ARBA" id="ARBA00023002"/>
    </source>
</evidence>
<dbReference type="SUPFAM" id="SSF50129">
    <property type="entry name" value="GroES-like"/>
    <property type="match status" value="1"/>
</dbReference>
<evidence type="ECO:0000313" key="13">
    <source>
        <dbReference type="EMBL" id="KIM94767.1"/>
    </source>
</evidence>
<dbReference type="InterPro" id="IPR013154">
    <property type="entry name" value="ADH-like_N"/>
</dbReference>
<dbReference type="PANTHER" id="PTHR43161">
    <property type="entry name" value="SORBITOL DEHYDROGENASE"/>
    <property type="match status" value="1"/>
</dbReference>
<keyword evidence="5" id="KW-0560">Oxidoreductase</keyword>
<evidence type="ECO:0000256" key="2">
    <source>
        <dbReference type="ARBA" id="ARBA00008072"/>
    </source>
</evidence>
<dbReference type="InParanoid" id="A0A0C3CYL0"/>
<evidence type="ECO:0000256" key="6">
    <source>
        <dbReference type="ARBA" id="ARBA00024843"/>
    </source>
</evidence>
<comment type="pathway">
    <text evidence="7">Carbohydrate degradation; L-arabinose degradation via L-arabinitol; D-xylulose 5-phosphate from L-arabinose (fungal route): step 4/5.</text>
</comment>